<keyword evidence="7 11" id="KW-0812">Transmembrane</keyword>
<feature type="transmembrane region" description="Helical" evidence="11">
    <location>
        <begin position="102"/>
        <end position="122"/>
    </location>
</feature>
<dbReference type="InterPro" id="IPR007315">
    <property type="entry name" value="PIG-V/Gpi18"/>
</dbReference>
<evidence type="ECO:0000256" key="4">
    <source>
        <dbReference type="ARBA" id="ARBA00022502"/>
    </source>
</evidence>
<evidence type="ECO:0000256" key="11">
    <source>
        <dbReference type="RuleBase" id="RU363112"/>
    </source>
</evidence>
<evidence type="ECO:0000256" key="6">
    <source>
        <dbReference type="ARBA" id="ARBA00022679"/>
    </source>
</evidence>
<keyword evidence="4 11" id="KW-0337">GPI-anchor biosynthesis</keyword>
<comment type="function">
    <text evidence="11">Mannosyltransferase involved in glycosylphosphatidylinositol-anchor biosynthesis.</text>
</comment>
<dbReference type="GO" id="GO:0004376">
    <property type="term" value="F:GPI mannosyltransferase activity"/>
    <property type="evidence" value="ECO:0007669"/>
    <property type="project" value="InterPro"/>
</dbReference>
<keyword evidence="9 11" id="KW-1133">Transmembrane helix</keyword>
<dbReference type="OrthoDB" id="10252502at2759"/>
<evidence type="ECO:0000256" key="10">
    <source>
        <dbReference type="ARBA" id="ARBA00023136"/>
    </source>
</evidence>
<evidence type="ECO:0000313" key="12">
    <source>
        <dbReference type="EMBL" id="OMJ68564.1"/>
    </source>
</evidence>
<dbReference type="GO" id="GO:0031501">
    <property type="term" value="C:mannosyltransferase complex"/>
    <property type="evidence" value="ECO:0007669"/>
    <property type="project" value="TreeGrafter"/>
</dbReference>
<dbReference type="GO" id="GO:0005789">
    <property type="term" value="C:endoplasmic reticulum membrane"/>
    <property type="evidence" value="ECO:0007669"/>
    <property type="project" value="UniProtKB-SubCell"/>
</dbReference>
<keyword evidence="5 11" id="KW-0328">Glycosyltransferase</keyword>
<keyword evidence="8 11" id="KW-0256">Endoplasmic reticulum</keyword>
<keyword evidence="10 11" id="KW-0472">Membrane</keyword>
<dbReference type="EC" id="2.4.1.-" evidence="11"/>
<comment type="subcellular location">
    <subcellularLocation>
        <location evidence="1 11">Endoplasmic reticulum membrane</location>
        <topology evidence="1 11">Multi-pass membrane protein</topology>
    </subcellularLocation>
</comment>
<feature type="transmembrane region" description="Helical" evidence="11">
    <location>
        <begin position="360"/>
        <end position="383"/>
    </location>
</feature>
<evidence type="ECO:0000256" key="8">
    <source>
        <dbReference type="ARBA" id="ARBA00022824"/>
    </source>
</evidence>
<evidence type="ECO:0000256" key="9">
    <source>
        <dbReference type="ARBA" id="ARBA00022989"/>
    </source>
</evidence>
<evidence type="ECO:0000256" key="7">
    <source>
        <dbReference type="ARBA" id="ARBA00022692"/>
    </source>
</evidence>
<evidence type="ECO:0000256" key="2">
    <source>
        <dbReference type="ARBA" id="ARBA00004687"/>
    </source>
</evidence>
<comment type="caution">
    <text evidence="11">Lacks conserved residue(s) required for the propagation of feature annotation.</text>
</comment>
<dbReference type="GO" id="GO:0006506">
    <property type="term" value="P:GPI anchor biosynthetic process"/>
    <property type="evidence" value="ECO:0007669"/>
    <property type="project" value="UniProtKB-UniPathway"/>
</dbReference>
<evidence type="ECO:0000256" key="1">
    <source>
        <dbReference type="ARBA" id="ARBA00004477"/>
    </source>
</evidence>
<sequence>MDIVKPAIGIRVFIWLMSFLSDGFIEDYDSCIKLPGSHVPDTLIGNLFSSIAKWDSLFFLQIAHEGYIYEKNHAFFPMYPMLIRLFSCVLYPLEFIITKDEIYLISAVIISWGSYVISAYYMSKLSSVVLKDKSFSNWTSALYLLSPACIFLTAIYSEPLFGALSISGLFYLFRDSWKLGKEGIEYAIPGADRARATILFTLATATRSNGSLLFIFPMCMTVNRVINAIKLKNINFAFIVEEGFLLAGSGFLQALPIFSVLFYGFTLYCEGDPSPYCSGPMPNIYNYVQGKYWNVGFFKYWEMKQIPNFLLASPMIFISIMAIWTYIAVDPKRFFTASAYCKKIKTSDEYIKSPLVVPFVLYWAANLFILVFIANVQIITRTFCTLPSLYWYLGDKIFTKHRWIAGIFFVYLFLGVHMFSNFYPWT</sequence>
<evidence type="ECO:0000256" key="3">
    <source>
        <dbReference type="ARBA" id="ARBA00008698"/>
    </source>
</evidence>
<dbReference type="AlphaFoldDB" id="A0A1R2AVK7"/>
<dbReference type="PANTHER" id="PTHR12468">
    <property type="entry name" value="GPI MANNOSYLTRANSFERASE 2"/>
    <property type="match status" value="1"/>
</dbReference>
<dbReference type="EMBL" id="MPUH01001310">
    <property type="protein sequence ID" value="OMJ68564.1"/>
    <property type="molecule type" value="Genomic_DNA"/>
</dbReference>
<reference evidence="12 13" key="1">
    <citation type="submission" date="2016-11" db="EMBL/GenBank/DDBJ databases">
        <title>The macronuclear genome of Stentor coeruleus: a giant cell with tiny introns.</title>
        <authorList>
            <person name="Slabodnick M."/>
            <person name="Ruby J.G."/>
            <person name="Reiff S.B."/>
            <person name="Swart E.C."/>
            <person name="Gosai S."/>
            <person name="Prabakaran S."/>
            <person name="Witkowska E."/>
            <person name="Larue G.E."/>
            <person name="Fisher S."/>
            <person name="Freeman R.M."/>
            <person name="Gunawardena J."/>
            <person name="Chu W."/>
            <person name="Stover N.A."/>
            <person name="Gregory B.D."/>
            <person name="Nowacki M."/>
            <person name="Derisi J."/>
            <person name="Roy S.W."/>
            <person name="Marshall W.F."/>
            <person name="Sood P."/>
        </authorList>
    </citation>
    <scope>NUCLEOTIDE SEQUENCE [LARGE SCALE GENOMIC DNA]</scope>
    <source>
        <strain evidence="12">WM001</strain>
    </source>
</reference>
<dbReference type="Pfam" id="PF04188">
    <property type="entry name" value="Mannosyl_trans2"/>
    <property type="match status" value="1"/>
</dbReference>
<keyword evidence="13" id="KW-1185">Reference proteome</keyword>
<feature type="transmembrane region" description="Helical" evidence="11">
    <location>
        <begin position="309"/>
        <end position="329"/>
    </location>
</feature>
<comment type="similarity">
    <text evidence="3 11">Belongs to the PIGV family.</text>
</comment>
<feature type="transmembrane region" description="Helical" evidence="11">
    <location>
        <begin position="74"/>
        <end position="93"/>
    </location>
</feature>
<dbReference type="PANTHER" id="PTHR12468:SF2">
    <property type="entry name" value="GPI MANNOSYLTRANSFERASE 2"/>
    <property type="match status" value="1"/>
</dbReference>
<feature type="transmembrane region" description="Helical" evidence="11">
    <location>
        <begin position="142"/>
        <end position="173"/>
    </location>
</feature>
<proteinExistence type="inferred from homology"/>
<keyword evidence="6 11" id="KW-0808">Transferase</keyword>
<dbReference type="GO" id="GO:0000009">
    <property type="term" value="F:alpha-1,6-mannosyltransferase activity"/>
    <property type="evidence" value="ECO:0007669"/>
    <property type="project" value="InterPro"/>
</dbReference>
<feature type="transmembrane region" description="Helical" evidence="11">
    <location>
        <begin position="403"/>
        <end position="423"/>
    </location>
</feature>
<comment type="pathway">
    <text evidence="2 11">Glycolipid biosynthesis; glycosylphosphatidylinositol-anchor biosynthesis.</text>
</comment>
<protein>
    <recommendedName>
        <fullName evidence="11">GPI mannosyltransferase 2</fullName>
        <ecNumber evidence="11">2.4.1.-</ecNumber>
    </recommendedName>
</protein>
<comment type="caution">
    <text evidence="12">The sequence shown here is derived from an EMBL/GenBank/DDBJ whole genome shotgun (WGS) entry which is preliminary data.</text>
</comment>
<gene>
    <name evidence="12" type="ORF">SteCoe_33938</name>
</gene>
<accession>A0A1R2AVK7</accession>
<name>A0A1R2AVK7_9CILI</name>
<organism evidence="12 13">
    <name type="scientific">Stentor coeruleus</name>
    <dbReference type="NCBI Taxonomy" id="5963"/>
    <lineage>
        <taxon>Eukaryota</taxon>
        <taxon>Sar</taxon>
        <taxon>Alveolata</taxon>
        <taxon>Ciliophora</taxon>
        <taxon>Postciliodesmatophora</taxon>
        <taxon>Heterotrichea</taxon>
        <taxon>Heterotrichida</taxon>
        <taxon>Stentoridae</taxon>
        <taxon>Stentor</taxon>
    </lineage>
</organism>
<dbReference type="UniPathway" id="UPA00196"/>
<dbReference type="Proteomes" id="UP000187209">
    <property type="component" value="Unassembled WGS sequence"/>
</dbReference>
<evidence type="ECO:0000313" key="13">
    <source>
        <dbReference type="Proteomes" id="UP000187209"/>
    </source>
</evidence>
<evidence type="ECO:0000256" key="5">
    <source>
        <dbReference type="ARBA" id="ARBA00022676"/>
    </source>
</evidence>